<protein>
    <submittedName>
        <fullName evidence="1">Uncharacterized protein</fullName>
    </submittedName>
</protein>
<reference evidence="1" key="1">
    <citation type="journal article" date="2013" name="Environ. Microbiol.">
        <title>Microbiota from the distal guts of lean and obese adolescents exhibit partial functional redundancy besides clear differences in community structure.</title>
        <authorList>
            <person name="Ferrer M."/>
            <person name="Ruiz A."/>
            <person name="Lanza F."/>
            <person name="Haange S.B."/>
            <person name="Oberbach A."/>
            <person name="Till H."/>
            <person name="Bargiela R."/>
            <person name="Campoy C."/>
            <person name="Segura M.T."/>
            <person name="Richter M."/>
            <person name="von Bergen M."/>
            <person name="Seifert J."/>
            <person name="Suarez A."/>
        </authorList>
    </citation>
    <scope>NUCLEOTIDE SEQUENCE</scope>
</reference>
<accession>K1SVC5</accession>
<feature type="non-terminal residue" evidence="1">
    <location>
        <position position="38"/>
    </location>
</feature>
<sequence>MQQKSTTDSKIVISEVMMPHQANVAGNIHGGEIIKIMD</sequence>
<dbReference type="AlphaFoldDB" id="K1SVC5"/>
<gene>
    <name evidence="1" type="ORF">LEA_14186</name>
</gene>
<dbReference type="Gene3D" id="3.10.129.10">
    <property type="entry name" value="Hotdog Thioesterase"/>
    <property type="match status" value="1"/>
</dbReference>
<comment type="caution">
    <text evidence="1">The sequence shown here is derived from an EMBL/GenBank/DDBJ whole genome shotgun (WGS) entry which is preliminary data.</text>
</comment>
<dbReference type="SUPFAM" id="SSF54637">
    <property type="entry name" value="Thioesterase/thiol ester dehydrase-isomerase"/>
    <property type="match status" value="1"/>
</dbReference>
<proteinExistence type="predicted"/>
<name>K1SVC5_9ZZZZ</name>
<organism evidence="1">
    <name type="scientific">human gut metagenome</name>
    <dbReference type="NCBI Taxonomy" id="408170"/>
    <lineage>
        <taxon>unclassified sequences</taxon>
        <taxon>metagenomes</taxon>
        <taxon>organismal metagenomes</taxon>
    </lineage>
</organism>
<evidence type="ECO:0000313" key="1">
    <source>
        <dbReference type="EMBL" id="EKC57800.1"/>
    </source>
</evidence>
<dbReference type="EMBL" id="AJWY01009630">
    <property type="protein sequence ID" value="EKC57800.1"/>
    <property type="molecule type" value="Genomic_DNA"/>
</dbReference>
<dbReference type="InterPro" id="IPR029069">
    <property type="entry name" value="HotDog_dom_sf"/>
</dbReference>